<reference evidence="1 2" key="1">
    <citation type="submission" date="2023-02" db="EMBL/GenBank/DDBJ databases">
        <title>LHISI_Scaffold_Assembly.</title>
        <authorList>
            <person name="Stuart O.P."/>
            <person name="Cleave R."/>
            <person name="Magrath M.J.L."/>
            <person name="Mikheyev A.S."/>
        </authorList>
    </citation>
    <scope>NUCLEOTIDE SEQUENCE [LARGE SCALE GENOMIC DNA]</scope>
    <source>
        <strain evidence="1">Daus_M_001</strain>
        <tissue evidence="1">Leg muscle</tissue>
    </source>
</reference>
<evidence type="ECO:0000313" key="2">
    <source>
        <dbReference type="Proteomes" id="UP001159363"/>
    </source>
</evidence>
<protein>
    <submittedName>
        <fullName evidence="1">Uncharacterized protein</fullName>
    </submittedName>
</protein>
<proteinExistence type="predicted"/>
<gene>
    <name evidence="1" type="ORF">PR048_032497</name>
</gene>
<keyword evidence="2" id="KW-1185">Reference proteome</keyword>
<organism evidence="1 2">
    <name type="scientific">Dryococelus australis</name>
    <dbReference type="NCBI Taxonomy" id="614101"/>
    <lineage>
        <taxon>Eukaryota</taxon>
        <taxon>Metazoa</taxon>
        <taxon>Ecdysozoa</taxon>
        <taxon>Arthropoda</taxon>
        <taxon>Hexapoda</taxon>
        <taxon>Insecta</taxon>
        <taxon>Pterygota</taxon>
        <taxon>Neoptera</taxon>
        <taxon>Polyneoptera</taxon>
        <taxon>Phasmatodea</taxon>
        <taxon>Verophasmatodea</taxon>
        <taxon>Anareolatae</taxon>
        <taxon>Phasmatidae</taxon>
        <taxon>Eurycanthinae</taxon>
        <taxon>Dryococelus</taxon>
    </lineage>
</organism>
<comment type="caution">
    <text evidence="1">The sequence shown here is derived from an EMBL/GenBank/DDBJ whole genome shotgun (WGS) entry which is preliminary data.</text>
</comment>
<accession>A0ABQ9G5C1</accession>
<dbReference type="EMBL" id="JARBHB010000016">
    <property type="protein sequence ID" value="KAJ8866637.1"/>
    <property type="molecule type" value="Genomic_DNA"/>
</dbReference>
<dbReference type="Proteomes" id="UP001159363">
    <property type="component" value="Chromosome 15"/>
</dbReference>
<name>A0ABQ9G5C1_9NEOP</name>
<sequence>MPRRGIPDSQTRRYSPTISATKISSLYTIPRQFPFDKCCNAFGNSLDGQLSNVHNHDFLWLLAACLREKTCSYLTGPIAMKYSDTGRLRFAGRYLRHRRNCSLYRELELSRATKMASLTSGMLEFRSPISVRLADAGFSLPITNAPFQYLTRRAELVLNARTIVALIAYLPVSPKSGLIYKYLIFAYDAASQRGFSRISRLPRPCIPALPHSHLASSSPGVVYPRESGARRPCTVSHTFSYSPNFNDASAKEIVSGYKDTEGTSAPVSYCLERVRRLTGGSWIIGYVLCPDNPRFQIFDLLGNRWGNKKLIEDERKRTPQASTQSYEQLGVTMNRLQKYFQKLFSFLL</sequence>
<evidence type="ECO:0000313" key="1">
    <source>
        <dbReference type="EMBL" id="KAJ8866637.1"/>
    </source>
</evidence>